<reference evidence="8" key="3">
    <citation type="submission" date="2025-09" db="UniProtKB">
        <authorList>
            <consortium name="Ensembl"/>
        </authorList>
    </citation>
    <scope>IDENTIFICATION</scope>
</reference>
<evidence type="ECO:0000256" key="2">
    <source>
        <dbReference type="ARBA" id="ARBA00022692"/>
    </source>
</evidence>
<evidence type="ECO:0000256" key="4">
    <source>
        <dbReference type="ARBA" id="ARBA00023157"/>
    </source>
</evidence>
<dbReference type="PANTHER" id="PTHR19944">
    <property type="entry name" value="MHC CLASS II-RELATED"/>
    <property type="match status" value="1"/>
</dbReference>
<gene>
    <name evidence="8" type="primary">LOC108889609</name>
</gene>
<evidence type="ECO:0000256" key="1">
    <source>
        <dbReference type="ARBA" id="ARBA00004479"/>
    </source>
</evidence>
<evidence type="ECO:0000259" key="7">
    <source>
        <dbReference type="PROSITE" id="PS50835"/>
    </source>
</evidence>
<dbReference type="InterPro" id="IPR050160">
    <property type="entry name" value="MHC/Immunoglobulin"/>
</dbReference>
<keyword evidence="3 6" id="KW-1133">Transmembrane helix</keyword>
<dbReference type="Pfam" id="PF00969">
    <property type="entry name" value="MHC_II_beta"/>
    <property type="match status" value="1"/>
</dbReference>
<comment type="subcellular location">
    <subcellularLocation>
        <location evidence="1">Membrane</location>
        <topology evidence="1">Single-pass type I membrane protein</topology>
    </subcellularLocation>
</comment>
<dbReference type="AlphaFoldDB" id="A0A4W6CAY8"/>
<dbReference type="Gene3D" id="3.10.320.10">
    <property type="entry name" value="Class II Histocompatibility Antigen, M Beta Chain, Chain B, domain 1"/>
    <property type="match status" value="1"/>
</dbReference>
<dbReference type="InterPro" id="IPR014745">
    <property type="entry name" value="MHC_II_a/b_N"/>
</dbReference>
<feature type="domain" description="Ig-like" evidence="7">
    <location>
        <begin position="128"/>
        <end position="217"/>
    </location>
</feature>
<keyword evidence="2 6" id="KW-0812">Transmembrane</keyword>
<proteinExistence type="predicted"/>
<dbReference type="InterPro" id="IPR003597">
    <property type="entry name" value="Ig_C1-set"/>
</dbReference>
<dbReference type="Pfam" id="PF07654">
    <property type="entry name" value="C1-set"/>
    <property type="match status" value="1"/>
</dbReference>
<sequence>MFPVREQFYFQFCLLSFESMHTCSFFSLLCVFLLFPRAGALFSHGLIRCQLTPSHEAVYLEQIYFNKMLMMQYNSTLGKFVGYTENTKKIADNLNKNPAFLKQERKNVAKCTTHIPLVFDFLSKSVEPNVRLRSDEAASSRHPAILICSAYNFYPKHISLTWLRDGEVVTSGVMSTDVLSNGNWLYQIHTYLEYTPKPGEKITCKVKHVSLKEPKLYDWDPLSESQRNKIAVGTAGLVLGLVFLFAGLIYYKKNTTGERQLQTNQRV</sequence>
<evidence type="ECO:0000256" key="5">
    <source>
        <dbReference type="ARBA" id="ARBA00023180"/>
    </source>
</evidence>
<evidence type="ECO:0000256" key="3">
    <source>
        <dbReference type="ARBA" id="ARBA00022989"/>
    </source>
</evidence>
<dbReference type="SUPFAM" id="SSF48726">
    <property type="entry name" value="Immunoglobulin"/>
    <property type="match status" value="1"/>
</dbReference>
<dbReference type="PANTHER" id="PTHR19944:SF99">
    <property type="entry name" value="HLA CLASS II HISTOCOMPATIBILITY ANTIGEN, DRB1 BETA CHAIN"/>
    <property type="match status" value="1"/>
</dbReference>
<dbReference type="SMART" id="SM00407">
    <property type="entry name" value="IGc1"/>
    <property type="match status" value="1"/>
</dbReference>
<dbReference type="PROSITE" id="PS50835">
    <property type="entry name" value="IG_LIKE"/>
    <property type="match status" value="1"/>
</dbReference>
<dbReference type="GO" id="GO:0006955">
    <property type="term" value="P:immune response"/>
    <property type="evidence" value="ECO:0007669"/>
    <property type="project" value="InterPro"/>
</dbReference>
<dbReference type="InterPro" id="IPR036179">
    <property type="entry name" value="Ig-like_dom_sf"/>
</dbReference>
<dbReference type="GeneTree" id="ENSGT00950000183127"/>
<dbReference type="InterPro" id="IPR000353">
    <property type="entry name" value="MHC_II_b_N"/>
</dbReference>
<dbReference type="InterPro" id="IPR007110">
    <property type="entry name" value="Ig-like_dom"/>
</dbReference>
<name>A0A4W6CAY8_LATCA</name>
<reference evidence="9" key="1">
    <citation type="submission" date="2015-09" db="EMBL/GenBank/DDBJ databases">
        <authorList>
            <person name="Sai Rama Sridatta P."/>
        </authorList>
    </citation>
    <scope>NUCLEOTIDE SEQUENCE [LARGE SCALE GENOMIC DNA]</scope>
</reference>
<dbReference type="InterPro" id="IPR013783">
    <property type="entry name" value="Ig-like_fold"/>
</dbReference>
<evidence type="ECO:0000256" key="6">
    <source>
        <dbReference type="SAM" id="Phobius"/>
    </source>
</evidence>
<dbReference type="Gene3D" id="2.60.40.10">
    <property type="entry name" value="Immunoglobulins"/>
    <property type="match status" value="1"/>
</dbReference>
<evidence type="ECO:0000313" key="9">
    <source>
        <dbReference type="Proteomes" id="UP000314980"/>
    </source>
</evidence>
<keyword evidence="6" id="KW-0472">Membrane</keyword>
<keyword evidence="4" id="KW-1015">Disulfide bond</keyword>
<keyword evidence="5" id="KW-0325">Glycoprotein</keyword>
<dbReference type="GO" id="GO:0019882">
    <property type="term" value="P:antigen processing and presentation"/>
    <property type="evidence" value="ECO:0007669"/>
    <property type="project" value="InterPro"/>
</dbReference>
<dbReference type="SMART" id="SM00921">
    <property type="entry name" value="MHC_II_beta"/>
    <property type="match status" value="1"/>
</dbReference>
<feature type="transmembrane region" description="Helical" evidence="6">
    <location>
        <begin position="230"/>
        <end position="251"/>
    </location>
</feature>
<dbReference type="Ensembl" id="ENSLCAT00010011379.1">
    <property type="protein sequence ID" value="ENSLCAP00010011142.1"/>
    <property type="gene ID" value="ENSLCAG00010005286.1"/>
</dbReference>
<dbReference type="Proteomes" id="UP000314980">
    <property type="component" value="Unassembled WGS sequence"/>
</dbReference>
<dbReference type="InterPro" id="IPR011162">
    <property type="entry name" value="MHC_I/II-like_Ag-recog"/>
</dbReference>
<reference evidence="8" key="2">
    <citation type="submission" date="2025-08" db="UniProtKB">
        <authorList>
            <consortium name="Ensembl"/>
        </authorList>
    </citation>
    <scope>IDENTIFICATION</scope>
</reference>
<protein>
    <recommendedName>
        <fullName evidence="7">Ig-like domain-containing protein</fullName>
    </recommendedName>
</protein>
<dbReference type="GO" id="GO:0042613">
    <property type="term" value="C:MHC class II protein complex"/>
    <property type="evidence" value="ECO:0007669"/>
    <property type="project" value="InterPro"/>
</dbReference>
<dbReference type="SUPFAM" id="SSF54452">
    <property type="entry name" value="MHC antigen-recognition domain"/>
    <property type="match status" value="1"/>
</dbReference>
<evidence type="ECO:0000313" key="8">
    <source>
        <dbReference type="Ensembl" id="ENSLCAP00010011142.1"/>
    </source>
</evidence>
<accession>A0A4W6CAY8</accession>
<organism evidence="8 9">
    <name type="scientific">Lates calcarifer</name>
    <name type="common">Barramundi</name>
    <name type="synonym">Holocentrus calcarifer</name>
    <dbReference type="NCBI Taxonomy" id="8187"/>
    <lineage>
        <taxon>Eukaryota</taxon>
        <taxon>Metazoa</taxon>
        <taxon>Chordata</taxon>
        <taxon>Craniata</taxon>
        <taxon>Vertebrata</taxon>
        <taxon>Euteleostomi</taxon>
        <taxon>Actinopterygii</taxon>
        <taxon>Neopterygii</taxon>
        <taxon>Teleostei</taxon>
        <taxon>Neoteleostei</taxon>
        <taxon>Acanthomorphata</taxon>
        <taxon>Carangaria</taxon>
        <taxon>Carangaria incertae sedis</taxon>
        <taxon>Centropomidae</taxon>
        <taxon>Lates</taxon>
    </lineage>
</organism>
<keyword evidence="9" id="KW-1185">Reference proteome</keyword>
<dbReference type="STRING" id="8187.ENSLCAP00010011142"/>
<dbReference type="InParanoid" id="A0A4W6CAY8"/>